<reference evidence="2" key="1">
    <citation type="submission" date="2016-10" db="EMBL/GenBank/DDBJ databases">
        <authorList>
            <person name="Varghese N."/>
            <person name="Submissions S."/>
        </authorList>
    </citation>
    <scope>NUCLEOTIDE SEQUENCE [LARGE SCALE GENOMIC DNA]</scope>
    <source>
        <strain evidence="2">S9</strain>
    </source>
</reference>
<dbReference type="Pfam" id="PF13797">
    <property type="entry name" value="Post_transc_reg"/>
    <property type="match status" value="1"/>
</dbReference>
<gene>
    <name evidence="1" type="ORF">SAMN05518684_103199</name>
</gene>
<dbReference type="AlphaFoldDB" id="A0A1H9RK71"/>
<dbReference type="Proteomes" id="UP000198571">
    <property type="component" value="Unassembled WGS sequence"/>
</dbReference>
<organism evidence="1 2">
    <name type="scientific">Salipaludibacillus aurantiacus</name>
    <dbReference type="NCBI Taxonomy" id="1601833"/>
    <lineage>
        <taxon>Bacteria</taxon>
        <taxon>Bacillati</taxon>
        <taxon>Bacillota</taxon>
        <taxon>Bacilli</taxon>
        <taxon>Bacillales</taxon>
        <taxon>Bacillaceae</taxon>
    </lineage>
</organism>
<dbReference type="OrthoDB" id="2990595at2"/>
<proteinExistence type="predicted"/>
<dbReference type="RefSeq" id="WP_093048060.1">
    <property type="nucleotide sequence ID" value="NZ_FOGT01000003.1"/>
</dbReference>
<dbReference type="STRING" id="1601833.SAMN05518684_103199"/>
<protein>
    <submittedName>
        <fullName evidence="1">Post-transcriptional regulator</fullName>
    </submittedName>
</protein>
<dbReference type="InterPro" id="IPR025716">
    <property type="entry name" value="Post-transcriptional_regulator"/>
</dbReference>
<dbReference type="EMBL" id="FOGT01000003">
    <property type="protein sequence ID" value="SER73037.1"/>
    <property type="molecule type" value="Genomic_DNA"/>
</dbReference>
<evidence type="ECO:0000313" key="2">
    <source>
        <dbReference type="Proteomes" id="UP000198571"/>
    </source>
</evidence>
<accession>A0A1H9RK71</accession>
<name>A0A1H9RK71_9BACI</name>
<evidence type="ECO:0000313" key="1">
    <source>
        <dbReference type="EMBL" id="SER73037.1"/>
    </source>
</evidence>
<sequence>MGIEQWSYWKIKLEPIIQSKVEEWHMLGYENVTEKDVWECFIAKLEKNKDKPDKIRTHWIAAELFRLKANDYMNLLTIEAYKGPDWFDRDEPVDGRLNSYEEDHA</sequence>
<keyword evidence="2" id="KW-1185">Reference proteome</keyword>